<organism evidence="2 3">
    <name type="scientific">Streptomyces alkaliphilus</name>
    <dbReference type="NCBI Taxonomy" id="1472722"/>
    <lineage>
        <taxon>Bacteria</taxon>
        <taxon>Bacillati</taxon>
        <taxon>Actinomycetota</taxon>
        <taxon>Actinomycetes</taxon>
        <taxon>Kitasatosporales</taxon>
        <taxon>Streptomycetaceae</taxon>
        <taxon>Streptomyces</taxon>
    </lineage>
</organism>
<evidence type="ECO:0000313" key="3">
    <source>
        <dbReference type="Proteomes" id="UP000538929"/>
    </source>
</evidence>
<reference evidence="3" key="1">
    <citation type="submission" date="2019-10" db="EMBL/GenBank/DDBJ databases">
        <title>Streptomyces sp. nov., a novel actinobacterium isolated from alkaline environment.</title>
        <authorList>
            <person name="Golinska P."/>
        </authorList>
    </citation>
    <scope>NUCLEOTIDE SEQUENCE [LARGE SCALE GENOMIC DNA]</scope>
    <source>
        <strain evidence="3">DSM 42118</strain>
    </source>
</reference>
<dbReference type="SUPFAM" id="SSF48452">
    <property type="entry name" value="TPR-like"/>
    <property type="match status" value="1"/>
</dbReference>
<comment type="caution">
    <text evidence="2">The sequence shown here is derived from an EMBL/GenBank/DDBJ whole genome shotgun (WGS) entry which is preliminary data.</text>
</comment>
<gene>
    <name evidence="2" type="ORF">FNQ90_22545</name>
</gene>
<dbReference type="InterPro" id="IPR011990">
    <property type="entry name" value="TPR-like_helical_dom_sf"/>
</dbReference>
<dbReference type="AlphaFoldDB" id="A0A7W3Y3T4"/>
<evidence type="ECO:0000313" key="2">
    <source>
        <dbReference type="EMBL" id="MBB0246821.1"/>
    </source>
</evidence>
<evidence type="ECO:0000256" key="1">
    <source>
        <dbReference type="SAM" id="MobiDB-lite"/>
    </source>
</evidence>
<proteinExistence type="predicted"/>
<dbReference type="Proteomes" id="UP000538929">
    <property type="component" value="Unassembled WGS sequence"/>
</dbReference>
<name>A0A7W3Y3T4_9ACTN</name>
<sequence>THTPASAAALLDCLPGEAAAALEHLRVTGLLVPAGVGRYAFPNDLREAAVKGGLTTGVLPAPATGDPPVWAHRVHLAGLAHWYLGSLYRVNLPLALPAVVRNRYHAGVDRFPRGRLFTSPSESLPWADEELEGVLALAGQLASPAFDTGDELAGRPLSAFAAEAARALETYFGIRFAWRAQRRLNGLALMVAERTGDEYSRAAALVQLGKVHGRRGEGDRGVELLTRGIDLFRALGEDLEAVAASSALVACLAISGRIELAVRVGERAMEEANRPGLEALRTMVLNNLGRCRMLLGEWEEAHRLLTESYTGARLPHGRTTAAGALAGYHLRVGEYTEAVRWAERALAHSAEQPFDPVMVAEQRHALAAALRGMGETRRARIEETQAEALLADLNRREDTDVRLPASPGACVDHGSREGDGNGDTGRRNSPGADCGRGFDGT</sequence>
<keyword evidence="3" id="KW-1185">Reference proteome</keyword>
<dbReference type="EMBL" id="VKHT01001144">
    <property type="protein sequence ID" value="MBB0246821.1"/>
    <property type="molecule type" value="Genomic_DNA"/>
</dbReference>
<feature type="non-terminal residue" evidence="2">
    <location>
        <position position="1"/>
    </location>
</feature>
<accession>A0A7W3Y3T4</accession>
<dbReference type="Gene3D" id="1.25.40.10">
    <property type="entry name" value="Tetratricopeptide repeat domain"/>
    <property type="match status" value="1"/>
</dbReference>
<feature type="region of interest" description="Disordered" evidence="1">
    <location>
        <begin position="399"/>
        <end position="441"/>
    </location>
</feature>
<protein>
    <submittedName>
        <fullName evidence="2">Tetratricopeptide repeat protein</fullName>
    </submittedName>
</protein>